<feature type="transmembrane region" description="Helical" evidence="1">
    <location>
        <begin position="206"/>
        <end position="226"/>
    </location>
</feature>
<evidence type="ECO:0008006" key="4">
    <source>
        <dbReference type="Google" id="ProtNLM"/>
    </source>
</evidence>
<feature type="transmembrane region" description="Helical" evidence="1">
    <location>
        <begin position="351"/>
        <end position="377"/>
    </location>
</feature>
<protein>
    <recommendedName>
        <fullName evidence="4">Glycosyltransferase RgtA/B/C/D-like domain-containing protein</fullName>
    </recommendedName>
</protein>
<name>A0A379E6U6_9PORP</name>
<reference evidence="2 3" key="1">
    <citation type="submission" date="2018-06" db="EMBL/GenBank/DDBJ databases">
        <authorList>
            <consortium name="Pathogen Informatics"/>
            <person name="Doyle S."/>
        </authorList>
    </citation>
    <scope>NUCLEOTIDE SEQUENCE [LARGE SCALE GENOMIC DNA]</scope>
    <source>
        <strain evidence="2 3">NCTC11632</strain>
    </source>
</reference>
<gene>
    <name evidence="2" type="ORF">NCTC11632_00487</name>
</gene>
<feature type="transmembrane region" description="Helical" evidence="1">
    <location>
        <begin position="54"/>
        <end position="72"/>
    </location>
</feature>
<feature type="transmembrane region" description="Helical" evidence="1">
    <location>
        <begin position="389"/>
        <end position="406"/>
    </location>
</feature>
<dbReference type="AlphaFoldDB" id="A0A379E6U6"/>
<dbReference type="RefSeq" id="WP_115096550.1">
    <property type="nucleotide sequence ID" value="NZ_UGTF01000002.1"/>
</dbReference>
<feature type="transmembrane region" description="Helical" evidence="1">
    <location>
        <begin position="412"/>
        <end position="429"/>
    </location>
</feature>
<proteinExistence type="predicted"/>
<feature type="transmembrane region" description="Helical" evidence="1">
    <location>
        <begin position="182"/>
        <end position="200"/>
    </location>
</feature>
<feature type="transmembrane region" description="Helical" evidence="1">
    <location>
        <begin position="263"/>
        <end position="284"/>
    </location>
</feature>
<evidence type="ECO:0000256" key="1">
    <source>
        <dbReference type="SAM" id="Phobius"/>
    </source>
</evidence>
<feature type="transmembrane region" description="Helical" evidence="1">
    <location>
        <begin position="7"/>
        <end position="24"/>
    </location>
</feature>
<dbReference type="EMBL" id="UGTF01000002">
    <property type="protein sequence ID" value="SUB88418.1"/>
    <property type="molecule type" value="Genomic_DNA"/>
</dbReference>
<keyword evidence="1" id="KW-0812">Transmembrane</keyword>
<feature type="transmembrane region" description="Helical" evidence="1">
    <location>
        <begin position="436"/>
        <end position="456"/>
    </location>
</feature>
<keyword evidence="1" id="KW-1133">Transmembrane helix</keyword>
<keyword evidence="1" id="KW-0472">Membrane</keyword>
<evidence type="ECO:0000313" key="2">
    <source>
        <dbReference type="EMBL" id="SUB88418.1"/>
    </source>
</evidence>
<feature type="transmembrane region" description="Helical" evidence="1">
    <location>
        <begin position="238"/>
        <end position="257"/>
    </location>
</feature>
<accession>A0A379E6U6</accession>
<feature type="transmembrane region" description="Helical" evidence="1">
    <location>
        <begin position="148"/>
        <end position="170"/>
    </location>
</feature>
<sequence length="457" mass="53117">MSKNSFKAINSLLIFIVISVTLFISQEYSIFILFSLPLYFLGCLLSQREKSNRHSILFFFTIVLLICFFYAWNNNKYLEIHGNVLMYPDQIGSFGARISNVLNSCNSISELFESIFIDQGLYGSQTVINFYNGAIAILDRNLTGEYHFITLLIFNSYITTFTFFVVYKLFTRFLSFSKSPQYAFIFFLCSPMLMYAAVALRDMHMMLILVSGFYFISAPFFSWKNFIIALLLFIPAYYIREMTGVFYLVFVLAYYFFHNKKGAWKNVLAIGIFLIIIISGWKFIANKVDSFEHIYGIYLNDKADQALDSSSTFGFVYSFPPIIREVATVLLYLLSFPYFHLINYIQDFPSFTLVVCFTIARIGFSFVYLLLLLGFISKESIENILKNKFLVYMMIISFVFLIANSADITDRRIMAVYPFLFISSILSMQGFSKKNILNRFVFVFLIVISLSFIYTFQ</sequence>
<organism evidence="2 3">
    <name type="scientific">Porphyromonas macacae</name>
    <dbReference type="NCBI Taxonomy" id="28115"/>
    <lineage>
        <taxon>Bacteria</taxon>
        <taxon>Pseudomonadati</taxon>
        <taxon>Bacteroidota</taxon>
        <taxon>Bacteroidia</taxon>
        <taxon>Bacteroidales</taxon>
        <taxon>Porphyromonadaceae</taxon>
        <taxon>Porphyromonas</taxon>
    </lineage>
</organism>
<evidence type="ECO:0000313" key="3">
    <source>
        <dbReference type="Proteomes" id="UP000254156"/>
    </source>
</evidence>
<dbReference type="Proteomes" id="UP000254156">
    <property type="component" value="Unassembled WGS sequence"/>
</dbReference>
<feature type="transmembrane region" description="Helical" evidence="1">
    <location>
        <begin position="326"/>
        <end position="345"/>
    </location>
</feature>